<dbReference type="InterPro" id="IPR050327">
    <property type="entry name" value="Proton-linked_MCT"/>
</dbReference>
<evidence type="ECO:0000259" key="4">
    <source>
        <dbReference type="PROSITE" id="PS50850"/>
    </source>
</evidence>
<dbReference type="Proteomes" id="UP000187455">
    <property type="component" value="Unassembled WGS sequence"/>
</dbReference>
<feature type="transmembrane region" description="Helical" evidence="3">
    <location>
        <begin position="131"/>
        <end position="154"/>
    </location>
</feature>
<dbReference type="Gene3D" id="1.20.1250.20">
    <property type="entry name" value="MFS general substrate transporter like domains"/>
    <property type="match status" value="1"/>
</dbReference>
<feature type="transmembrane region" description="Helical" evidence="3">
    <location>
        <begin position="41"/>
        <end position="60"/>
    </location>
</feature>
<dbReference type="GO" id="GO:0022857">
    <property type="term" value="F:transmembrane transporter activity"/>
    <property type="evidence" value="ECO:0007669"/>
    <property type="project" value="InterPro"/>
</dbReference>
<dbReference type="AlphaFoldDB" id="A0A1R0GSM6"/>
<reference evidence="5 6" key="1">
    <citation type="journal article" date="2016" name="Mol. Biol. Evol.">
        <title>Genome-Wide Survey of Gut Fungi (Harpellales) Reveals the First Horizontally Transferred Ubiquitin Gene from a Mosquito Host.</title>
        <authorList>
            <person name="Wang Y."/>
            <person name="White M.M."/>
            <person name="Kvist S."/>
            <person name="Moncalvo J.M."/>
        </authorList>
    </citation>
    <scope>NUCLEOTIDE SEQUENCE [LARGE SCALE GENOMIC DNA]</scope>
    <source>
        <strain evidence="5 6">ALG-7-W6</strain>
    </source>
</reference>
<comment type="caution">
    <text evidence="5">The sequence shown here is derived from an EMBL/GenBank/DDBJ whole genome shotgun (WGS) entry which is preliminary data.</text>
</comment>
<feature type="transmembrane region" description="Helical" evidence="3">
    <location>
        <begin position="166"/>
        <end position="188"/>
    </location>
</feature>
<keyword evidence="6" id="KW-1185">Reference proteome</keyword>
<dbReference type="InterPro" id="IPR011701">
    <property type="entry name" value="MFS"/>
</dbReference>
<sequence length="198" mass="22114">MLKDPFLTLLNLAGFFLNIAYTVPLLYFPASLKAIGYSQTFSTNFIMAYSVASIVGRLGAGQLSDYIHPLNILIVCHLITSIAIFTLWYLGSSLATYASFYVIYGLFGINYFSLAPSMISARYPYKKISQANALSFLILGIAVFMSIPLIGFIFQKVGKRTDFSQIIIICGVFYILSFITFVILKLYLKKIPLPTEDD</sequence>
<feature type="transmembrane region" description="Helical" evidence="3">
    <location>
        <begin position="97"/>
        <end position="119"/>
    </location>
</feature>
<evidence type="ECO:0000256" key="3">
    <source>
        <dbReference type="SAM" id="Phobius"/>
    </source>
</evidence>
<dbReference type="GO" id="GO:0016020">
    <property type="term" value="C:membrane"/>
    <property type="evidence" value="ECO:0007669"/>
    <property type="project" value="UniProtKB-SubCell"/>
</dbReference>
<feature type="transmembrane region" description="Helical" evidence="3">
    <location>
        <begin position="72"/>
        <end position="91"/>
    </location>
</feature>
<dbReference type="PROSITE" id="PS50850">
    <property type="entry name" value="MFS"/>
    <property type="match status" value="1"/>
</dbReference>
<dbReference type="SUPFAM" id="SSF103473">
    <property type="entry name" value="MFS general substrate transporter"/>
    <property type="match status" value="1"/>
</dbReference>
<dbReference type="PANTHER" id="PTHR11360">
    <property type="entry name" value="MONOCARBOXYLATE TRANSPORTER"/>
    <property type="match status" value="1"/>
</dbReference>
<dbReference type="InterPro" id="IPR020846">
    <property type="entry name" value="MFS_dom"/>
</dbReference>
<dbReference type="OrthoDB" id="6499973at2759"/>
<evidence type="ECO:0000313" key="5">
    <source>
        <dbReference type="EMBL" id="OLY79894.1"/>
    </source>
</evidence>
<keyword evidence="3" id="KW-0812">Transmembrane</keyword>
<dbReference type="InterPro" id="IPR036259">
    <property type="entry name" value="MFS_trans_sf"/>
</dbReference>
<organism evidence="5 6">
    <name type="scientific">Smittium mucronatum</name>
    <dbReference type="NCBI Taxonomy" id="133383"/>
    <lineage>
        <taxon>Eukaryota</taxon>
        <taxon>Fungi</taxon>
        <taxon>Fungi incertae sedis</taxon>
        <taxon>Zoopagomycota</taxon>
        <taxon>Kickxellomycotina</taxon>
        <taxon>Harpellomycetes</taxon>
        <taxon>Harpellales</taxon>
        <taxon>Legeriomycetaceae</taxon>
        <taxon>Smittium</taxon>
    </lineage>
</organism>
<protein>
    <submittedName>
        <fullName evidence="5">Riboflavin transporter MCH5</fullName>
    </submittedName>
</protein>
<evidence type="ECO:0000256" key="1">
    <source>
        <dbReference type="ARBA" id="ARBA00004141"/>
    </source>
</evidence>
<name>A0A1R0GSM6_9FUNG</name>
<proteinExistence type="inferred from homology"/>
<dbReference type="Pfam" id="PF07690">
    <property type="entry name" value="MFS_1"/>
    <property type="match status" value="1"/>
</dbReference>
<keyword evidence="3" id="KW-0472">Membrane</keyword>
<keyword evidence="3" id="KW-1133">Transmembrane helix</keyword>
<accession>A0A1R0GSM6</accession>
<evidence type="ECO:0000313" key="6">
    <source>
        <dbReference type="Proteomes" id="UP000187455"/>
    </source>
</evidence>
<comment type="similarity">
    <text evidence="2">Belongs to the major facilitator superfamily. Monocarboxylate porter (TC 2.A.1.13) family.</text>
</comment>
<evidence type="ECO:0000256" key="2">
    <source>
        <dbReference type="ARBA" id="ARBA00006727"/>
    </source>
</evidence>
<gene>
    <name evidence="5" type="ORF">AYI68_g6024</name>
</gene>
<dbReference type="EMBL" id="LSSL01004003">
    <property type="protein sequence ID" value="OLY79894.1"/>
    <property type="molecule type" value="Genomic_DNA"/>
</dbReference>
<comment type="subcellular location">
    <subcellularLocation>
        <location evidence="1">Membrane</location>
        <topology evidence="1">Multi-pass membrane protein</topology>
    </subcellularLocation>
</comment>
<feature type="domain" description="Major facilitator superfamily (MFS) profile" evidence="4">
    <location>
        <begin position="1"/>
        <end position="189"/>
    </location>
</feature>
<dbReference type="PANTHER" id="PTHR11360:SF284">
    <property type="entry name" value="EG:103B4.3 PROTEIN-RELATED"/>
    <property type="match status" value="1"/>
</dbReference>